<dbReference type="Pfam" id="PF02836">
    <property type="entry name" value="Glyco_hydro_2_C"/>
    <property type="match status" value="1"/>
</dbReference>
<keyword evidence="2 7" id="KW-0378">Hydrolase</keyword>
<protein>
    <submittedName>
        <fullName evidence="7">Beta-glucuronidase</fullName>
        <ecNumber evidence="7">3.2.1.31</ecNumber>
    </submittedName>
</protein>
<dbReference type="InterPro" id="IPR006101">
    <property type="entry name" value="Glyco_hydro_2"/>
</dbReference>
<keyword evidence="8" id="KW-1185">Reference proteome</keyword>
<evidence type="ECO:0000259" key="6">
    <source>
        <dbReference type="Pfam" id="PF02837"/>
    </source>
</evidence>
<feature type="domain" description="Glycoside hydrolase family 2 immunoglobulin-like beta-sandwich" evidence="4">
    <location>
        <begin position="164"/>
        <end position="270"/>
    </location>
</feature>
<dbReference type="InterPro" id="IPR008979">
    <property type="entry name" value="Galactose-bd-like_sf"/>
</dbReference>
<comment type="caution">
    <text evidence="7">The sequence shown here is derived from an EMBL/GenBank/DDBJ whole genome shotgun (WGS) entry which is preliminary data.</text>
</comment>
<accession>A0ABS4J0I2</accession>
<dbReference type="GO" id="GO:0004566">
    <property type="term" value="F:beta-glucuronidase activity"/>
    <property type="evidence" value="ECO:0007669"/>
    <property type="project" value="UniProtKB-EC"/>
</dbReference>
<evidence type="ECO:0000256" key="2">
    <source>
        <dbReference type="ARBA" id="ARBA00022801"/>
    </source>
</evidence>
<evidence type="ECO:0000259" key="5">
    <source>
        <dbReference type="Pfam" id="PF02836"/>
    </source>
</evidence>
<evidence type="ECO:0000256" key="1">
    <source>
        <dbReference type="ARBA" id="ARBA00007401"/>
    </source>
</evidence>
<dbReference type="InterPro" id="IPR006102">
    <property type="entry name" value="Ig-like_GH2"/>
</dbReference>
<dbReference type="InterPro" id="IPR051913">
    <property type="entry name" value="GH2_Domain-Containing"/>
</dbReference>
<dbReference type="Gene3D" id="3.20.20.80">
    <property type="entry name" value="Glycosidases"/>
    <property type="match status" value="1"/>
</dbReference>
<dbReference type="InterPro" id="IPR006104">
    <property type="entry name" value="Glyco_hydro_2_N"/>
</dbReference>
<dbReference type="Gene3D" id="2.60.120.260">
    <property type="entry name" value="Galactose-binding domain-like"/>
    <property type="match status" value="1"/>
</dbReference>
<comment type="similarity">
    <text evidence="1">Belongs to the glycosyl hydrolase 2 family.</text>
</comment>
<sequence length="582" mass="66264">MNNLRNSVVVESAVFHLDPEKQGMEQQWFSPEYPKQDWVGVELPGAWDFYSPSLWKYEGIAWFMMTVSGDQVSEGTSQRLRFEKVSGHSKVWINGVFVGEHIGGYLPFEFEVHSLLRPGCMNQIVIYVDNEPKSNWLPGNSVIEWIQYGGILRPVSLITSHLSYISNLAISTSIHENGGRVRLDIMLTNASSLPFSGEINVQIPTAEAIYSAQSQVTCQGDGSETSHVLIDMPHAQYWSPDHPKLYEVHVELRDPDGTRLDSTQDRFGIRTVEVNQQMILLNGQPLQVKGVNRYDEFYGYGPAAPDEVIREDLLKAKSTGINLIRTHYPLDSLQLRMMDELGILVMEEIPLNWWLNPWHPKGQNKEEYKDEIIDHAEAALVDMIEKHWNHPCVIIWSMCNESGTDTPYGIEAMRRLMSKARQLDPTRLVTFVAEGNKPGHLAFHEADLVCINLYYGSIYEPHASELNQLEQLAQLPTAAHLQQTVLEFPDKPVLVTEFGCLGTSEIKGEMRHSETFQAHYIKAVWAAISSVKGVQGGMLWCWADYYHRGEFWDEPCGLYGVLTVDRKEKEAYHMLKSLYLHP</sequence>
<dbReference type="PANTHER" id="PTHR42732:SF1">
    <property type="entry name" value="BETA-MANNOSIDASE"/>
    <property type="match status" value="1"/>
</dbReference>
<evidence type="ECO:0000313" key="7">
    <source>
        <dbReference type="EMBL" id="MBP1992264.1"/>
    </source>
</evidence>
<evidence type="ECO:0000259" key="4">
    <source>
        <dbReference type="Pfam" id="PF00703"/>
    </source>
</evidence>
<evidence type="ECO:0000256" key="3">
    <source>
        <dbReference type="ARBA" id="ARBA00023295"/>
    </source>
</evidence>
<proteinExistence type="inferred from homology"/>
<dbReference type="SUPFAM" id="SSF49303">
    <property type="entry name" value="beta-Galactosidase/glucuronidase domain"/>
    <property type="match status" value="1"/>
</dbReference>
<dbReference type="InterPro" id="IPR006103">
    <property type="entry name" value="Glyco_hydro_2_cat"/>
</dbReference>
<dbReference type="Pfam" id="PF00703">
    <property type="entry name" value="Glyco_hydro_2"/>
    <property type="match status" value="1"/>
</dbReference>
<dbReference type="Proteomes" id="UP001519287">
    <property type="component" value="Unassembled WGS sequence"/>
</dbReference>
<feature type="domain" description="Glycosyl hydrolases family 2 sugar binding" evidence="6">
    <location>
        <begin position="49"/>
        <end position="159"/>
    </location>
</feature>
<dbReference type="RefSeq" id="WP_209973076.1">
    <property type="nucleotide sequence ID" value="NZ_JAGGLB010000012.1"/>
</dbReference>
<dbReference type="PRINTS" id="PR00132">
    <property type="entry name" value="GLHYDRLASE2"/>
</dbReference>
<dbReference type="Pfam" id="PF02837">
    <property type="entry name" value="Glyco_hydro_2_N"/>
    <property type="match status" value="1"/>
</dbReference>
<dbReference type="InterPro" id="IPR017853">
    <property type="entry name" value="GH"/>
</dbReference>
<dbReference type="InterPro" id="IPR036156">
    <property type="entry name" value="Beta-gal/glucu_dom_sf"/>
</dbReference>
<dbReference type="EC" id="3.2.1.31" evidence="7"/>
<gene>
    <name evidence="7" type="ORF">J2Z66_003872</name>
</gene>
<dbReference type="SUPFAM" id="SSF49785">
    <property type="entry name" value="Galactose-binding domain-like"/>
    <property type="match status" value="1"/>
</dbReference>
<reference evidence="7 8" key="1">
    <citation type="submission" date="2021-03" db="EMBL/GenBank/DDBJ databases">
        <title>Genomic Encyclopedia of Type Strains, Phase IV (KMG-IV): sequencing the most valuable type-strain genomes for metagenomic binning, comparative biology and taxonomic classification.</title>
        <authorList>
            <person name="Goeker M."/>
        </authorList>
    </citation>
    <scope>NUCLEOTIDE SEQUENCE [LARGE SCALE GENOMIC DNA]</scope>
    <source>
        <strain evidence="7 8">DSM 26048</strain>
    </source>
</reference>
<dbReference type="Gene3D" id="2.60.40.10">
    <property type="entry name" value="Immunoglobulins"/>
    <property type="match status" value="1"/>
</dbReference>
<feature type="domain" description="Glycoside hydrolase family 2 catalytic" evidence="5">
    <location>
        <begin position="272"/>
        <end position="579"/>
    </location>
</feature>
<evidence type="ECO:0000313" key="8">
    <source>
        <dbReference type="Proteomes" id="UP001519287"/>
    </source>
</evidence>
<dbReference type="SUPFAM" id="SSF51445">
    <property type="entry name" value="(Trans)glycosidases"/>
    <property type="match status" value="1"/>
</dbReference>
<name>A0ABS4J0I2_9BACL</name>
<keyword evidence="3 7" id="KW-0326">Glycosidase</keyword>
<dbReference type="EMBL" id="JAGGLB010000012">
    <property type="protein sequence ID" value="MBP1992264.1"/>
    <property type="molecule type" value="Genomic_DNA"/>
</dbReference>
<organism evidence="7 8">
    <name type="scientific">Paenibacillus eucommiae</name>
    <dbReference type="NCBI Taxonomy" id="1355755"/>
    <lineage>
        <taxon>Bacteria</taxon>
        <taxon>Bacillati</taxon>
        <taxon>Bacillota</taxon>
        <taxon>Bacilli</taxon>
        <taxon>Bacillales</taxon>
        <taxon>Paenibacillaceae</taxon>
        <taxon>Paenibacillus</taxon>
    </lineage>
</organism>
<dbReference type="InterPro" id="IPR013783">
    <property type="entry name" value="Ig-like_fold"/>
</dbReference>
<dbReference type="PANTHER" id="PTHR42732">
    <property type="entry name" value="BETA-GALACTOSIDASE"/>
    <property type="match status" value="1"/>
</dbReference>